<protein>
    <submittedName>
        <fullName evidence="7">Ferritin, CCC1</fullName>
    </submittedName>
</protein>
<feature type="transmembrane region" description="Helical" evidence="5">
    <location>
        <begin position="172"/>
        <end position="195"/>
    </location>
</feature>
<dbReference type="InterPro" id="IPR012347">
    <property type="entry name" value="Ferritin-like"/>
</dbReference>
<evidence type="ECO:0000256" key="5">
    <source>
        <dbReference type="SAM" id="Phobius"/>
    </source>
</evidence>
<name>A0A2T9X1T5_9CREN</name>
<feature type="domain" description="Rubrerythrin diiron-binding" evidence="6">
    <location>
        <begin position="4"/>
        <end position="133"/>
    </location>
</feature>
<organism evidence="7 8">
    <name type="scientific">Acidianus hospitalis</name>
    <dbReference type="NCBI Taxonomy" id="563177"/>
    <lineage>
        <taxon>Archaea</taxon>
        <taxon>Thermoproteota</taxon>
        <taxon>Thermoprotei</taxon>
        <taxon>Sulfolobales</taxon>
        <taxon>Sulfolobaceae</taxon>
        <taxon>Acidianus</taxon>
    </lineage>
</organism>
<dbReference type="Pfam" id="PF01988">
    <property type="entry name" value="VIT1"/>
    <property type="match status" value="2"/>
</dbReference>
<feature type="transmembrane region" description="Helical" evidence="5">
    <location>
        <begin position="268"/>
        <end position="288"/>
    </location>
</feature>
<dbReference type="GO" id="GO:0016491">
    <property type="term" value="F:oxidoreductase activity"/>
    <property type="evidence" value="ECO:0007669"/>
    <property type="project" value="InterPro"/>
</dbReference>
<evidence type="ECO:0000313" key="8">
    <source>
        <dbReference type="Proteomes" id="UP000245638"/>
    </source>
</evidence>
<dbReference type="InterPro" id="IPR003251">
    <property type="entry name" value="Rr_diiron-bd_dom"/>
</dbReference>
<dbReference type="InterPro" id="IPR008217">
    <property type="entry name" value="Ccc1_fam"/>
</dbReference>
<accession>A0A2T9X1T5</accession>
<feature type="transmembrane region" description="Helical" evidence="5">
    <location>
        <begin position="295"/>
        <end position="318"/>
    </location>
</feature>
<dbReference type="GO" id="GO:0012505">
    <property type="term" value="C:endomembrane system"/>
    <property type="evidence" value="ECO:0007669"/>
    <property type="project" value="UniProtKB-SubCell"/>
</dbReference>
<keyword evidence="3 5" id="KW-1133">Transmembrane helix</keyword>
<keyword evidence="2 5" id="KW-0812">Transmembrane</keyword>
<evidence type="ECO:0000256" key="3">
    <source>
        <dbReference type="ARBA" id="ARBA00022989"/>
    </source>
</evidence>
<dbReference type="GO" id="GO:0030026">
    <property type="term" value="P:intracellular manganese ion homeostasis"/>
    <property type="evidence" value="ECO:0007669"/>
    <property type="project" value="InterPro"/>
</dbReference>
<dbReference type="SUPFAM" id="SSF47240">
    <property type="entry name" value="Ferritin-like"/>
    <property type="match status" value="1"/>
</dbReference>
<reference evidence="7 8" key="1">
    <citation type="journal article" date="2015" name="Appl. Environ. Microbiol.">
        <title>Nanoarchaeota, Their Sulfolobales Host, and Nanoarchaeota Virus Distribution across Yellowstone National Park Hot Springs.</title>
        <authorList>
            <person name="Munson-McGee J.H."/>
            <person name="Field E.K."/>
            <person name="Bateson M."/>
            <person name="Rooney C."/>
            <person name="Stepanauskas R."/>
            <person name="Young M.J."/>
        </authorList>
    </citation>
    <scope>NUCLEOTIDE SEQUENCE [LARGE SCALE GENOMIC DNA]</scope>
    <source>
        <strain evidence="7">SCGC AC-742_N10</strain>
    </source>
</reference>
<evidence type="ECO:0000256" key="2">
    <source>
        <dbReference type="ARBA" id="ARBA00022692"/>
    </source>
</evidence>
<dbReference type="EMBL" id="QEFD01000235">
    <property type="protein sequence ID" value="PVU74011.1"/>
    <property type="molecule type" value="Genomic_DNA"/>
</dbReference>
<dbReference type="AlphaFoldDB" id="A0A2T9X1T5"/>
<dbReference type="InterPro" id="IPR009078">
    <property type="entry name" value="Ferritin-like_SF"/>
</dbReference>
<dbReference type="GO" id="GO:0005384">
    <property type="term" value="F:manganese ion transmembrane transporter activity"/>
    <property type="evidence" value="ECO:0007669"/>
    <property type="project" value="InterPro"/>
</dbReference>
<keyword evidence="4 5" id="KW-0472">Membrane</keyword>
<evidence type="ECO:0000256" key="1">
    <source>
        <dbReference type="ARBA" id="ARBA00004127"/>
    </source>
</evidence>
<dbReference type="CDD" id="cd01044">
    <property type="entry name" value="Ferritin_CCC1_N"/>
    <property type="match status" value="1"/>
</dbReference>
<dbReference type="PANTHER" id="PTHR31851">
    <property type="entry name" value="FE(2+)/MN(2+) TRANSPORTER PCL1"/>
    <property type="match status" value="1"/>
</dbReference>
<evidence type="ECO:0000313" key="7">
    <source>
        <dbReference type="EMBL" id="PVU74011.1"/>
    </source>
</evidence>
<sequence length="320" mass="34791">MISELVRKNYKEELFGATVYEELAKTEKNVKVKEVLEELANGEKSHASFWKEVAESRGVELEELGFSDRLKIKILKLFRRVFGLPLTLKLVERGEISDAEKYYQLSRAAEFNDTERQKLSSIMMQELVHEDLLVQTQINADKIRDAIYAVSDGLIEVLAGVSGLSSILASPFLVALGGIIIGVSGTISMSIGAYLSSSSENDIRKSKLKKEKLRTLLGQAYSSEGNNEINKSSESVKITAISYILGALVPILPFLLGLGGLLGLITSYAFTGVVTFIVGGIIGILSDVNPFKKGAVMAGLAIVAALVTHLIGIAFHFIGY</sequence>
<dbReference type="Gene3D" id="1.20.1260.10">
    <property type="match status" value="1"/>
</dbReference>
<dbReference type="InterPro" id="IPR039376">
    <property type="entry name" value="Ferritin_CCC1_N"/>
</dbReference>
<evidence type="ECO:0000259" key="6">
    <source>
        <dbReference type="Pfam" id="PF02915"/>
    </source>
</evidence>
<proteinExistence type="predicted"/>
<comment type="subcellular location">
    <subcellularLocation>
        <location evidence="1">Endomembrane system</location>
        <topology evidence="1">Multi-pass membrane protein</topology>
    </subcellularLocation>
</comment>
<evidence type="ECO:0000256" key="4">
    <source>
        <dbReference type="ARBA" id="ARBA00023136"/>
    </source>
</evidence>
<dbReference type="GO" id="GO:0046872">
    <property type="term" value="F:metal ion binding"/>
    <property type="evidence" value="ECO:0007669"/>
    <property type="project" value="InterPro"/>
</dbReference>
<comment type="caution">
    <text evidence="7">The sequence shown here is derived from an EMBL/GenBank/DDBJ whole genome shotgun (WGS) entry which is preliminary data.</text>
</comment>
<dbReference type="Pfam" id="PF02915">
    <property type="entry name" value="Rubrerythrin"/>
    <property type="match status" value="1"/>
</dbReference>
<gene>
    <name evidence="7" type="ORF">DDW13_09175</name>
</gene>
<dbReference type="Proteomes" id="UP000245638">
    <property type="component" value="Unassembled WGS sequence"/>
</dbReference>
<feature type="transmembrane region" description="Helical" evidence="5">
    <location>
        <begin position="240"/>
        <end position="262"/>
    </location>
</feature>